<dbReference type="InterPro" id="IPR036291">
    <property type="entry name" value="NAD(P)-bd_dom_sf"/>
</dbReference>
<dbReference type="InterPro" id="IPR032459">
    <property type="entry name" value="Oxidoreduct_C"/>
</dbReference>
<evidence type="ECO:0000259" key="1">
    <source>
        <dbReference type="Pfam" id="PF16490"/>
    </source>
</evidence>
<reference evidence="2 3" key="1">
    <citation type="submission" date="2016-10" db="EMBL/GenBank/DDBJ databases">
        <authorList>
            <person name="de Groot N.N."/>
        </authorList>
    </citation>
    <scope>NUCLEOTIDE SEQUENCE [LARGE SCALE GENOMIC DNA]</scope>
    <source>
        <strain evidence="2 3">DSM 23421</strain>
    </source>
</reference>
<feature type="domain" description="Putative oxidoreductase C-terminal" evidence="1">
    <location>
        <begin position="181"/>
        <end position="457"/>
    </location>
</feature>
<dbReference type="RefSeq" id="WP_091869040.1">
    <property type="nucleotide sequence ID" value="NZ_FNAO01000006.1"/>
</dbReference>
<evidence type="ECO:0000313" key="3">
    <source>
        <dbReference type="Proteomes" id="UP000199109"/>
    </source>
</evidence>
<dbReference type="Proteomes" id="UP000199109">
    <property type="component" value="Unassembled WGS sequence"/>
</dbReference>
<keyword evidence="3" id="KW-1185">Reference proteome</keyword>
<dbReference type="Pfam" id="PF16490">
    <property type="entry name" value="Oxidoreduct_C"/>
    <property type="match status" value="1"/>
</dbReference>
<organism evidence="2 3">
    <name type="scientific">Pricia antarctica</name>
    <dbReference type="NCBI Taxonomy" id="641691"/>
    <lineage>
        <taxon>Bacteria</taxon>
        <taxon>Pseudomonadati</taxon>
        <taxon>Bacteroidota</taxon>
        <taxon>Flavobacteriia</taxon>
        <taxon>Flavobacteriales</taxon>
        <taxon>Flavobacteriaceae</taxon>
        <taxon>Pricia</taxon>
    </lineage>
</organism>
<name>A0A1G7E365_9FLAO</name>
<dbReference type="EMBL" id="FNAO01000006">
    <property type="protein sequence ID" value="SDE58154.1"/>
    <property type="molecule type" value="Genomic_DNA"/>
</dbReference>
<evidence type="ECO:0000313" key="2">
    <source>
        <dbReference type="EMBL" id="SDE58154.1"/>
    </source>
</evidence>
<dbReference type="Gene3D" id="3.40.50.720">
    <property type="entry name" value="NAD(P)-binding Rossmann-like Domain"/>
    <property type="match status" value="1"/>
</dbReference>
<proteinExistence type="predicted"/>
<dbReference type="SUPFAM" id="SSF51735">
    <property type="entry name" value="NAD(P)-binding Rossmann-fold domains"/>
    <property type="match status" value="1"/>
</dbReference>
<gene>
    <name evidence="2" type="ORF">SAMN05421636_1067</name>
</gene>
<sequence>MKNAIPFLLIFLCLSCGEQKKNETMTHETATPKVKLMTLDPGHFHAALVHKTMYPQVDSTIYVFAPEGPEVTDFLNKIEQYNIRPDSPTAWNIESYFGTDFAEKMIAEKPGTVMVVAGKNSKKIDYILEAVKAGLNVYADKPLVINPKGFEKLKEAFRVAEENGVVIYDIMTERFESTTALQKLLSTLPDVFGELVEGSANEPAIVKESVHHFFKYVSGNPLVRPPWFFDVNEEGEGIVDVTTHLVDLIQWEAFPEQIIDSTDIQMIKAERWPTILTKEEFQKVTGLDSYPEYLQKDIKNDQLNVYSNGEIIYKIKDKYAKVSVIWNYQAPEGTADTHYSIMRGTKSNLIIKQGAEENYKPVLYIESNGNKSLEPALQDALKNAVAQKFPGTTMEKVSDTQFKINIPEAFKVGHEAHFGQVTENFLNYLEDGKLPEWEVPNMIAKYYTTIEAFKMAKEK</sequence>
<accession>A0A1G7E365</accession>
<protein>
    <submittedName>
        <fullName evidence="2">Putative oxidoreductase C terminal domain-containing protein</fullName>
    </submittedName>
</protein>
<dbReference type="OrthoDB" id="9785257at2"/>
<dbReference type="AlphaFoldDB" id="A0A1G7E365"/>
<dbReference type="STRING" id="641691.SAMN05421636_1067"/>